<accession>A0A9E6FZX9</accession>
<feature type="transmembrane region" description="Helical" evidence="7">
    <location>
        <begin position="213"/>
        <end position="239"/>
    </location>
</feature>
<dbReference type="InterPro" id="IPR027417">
    <property type="entry name" value="P-loop_NTPase"/>
</dbReference>
<keyword evidence="5 7" id="KW-0472">Membrane</keyword>
<dbReference type="Proteomes" id="UP001063328">
    <property type="component" value="Segment"/>
</dbReference>
<evidence type="ECO:0000256" key="7">
    <source>
        <dbReference type="SAM" id="Phobius"/>
    </source>
</evidence>
<evidence type="ECO:0000259" key="8">
    <source>
        <dbReference type="Pfam" id="PF05707"/>
    </source>
</evidence>
<evidence type="ECO:0000313" key="9">
    <source>
        <dbReference type="EMBL" id="QBJ05106.1"/>
    </source>
</evidence>
<dbReference type="Pfam" id="PF05707">
    <property type="entry name" value="Zot"/>
    <property type="match status" value="1"/>
</dbReference>
<feature type="domain" description="Zona occludens toxin N-terminal" evidence="8">
    <location>
        <begin position="1"/>
        <end position="199"/>
    </location>
</feature>
<keyword evidence="4 7" id="KW-1133">Transmembrane helix</keyword>
<feature type="compositionally biased region" description="Low complexity" evidence="6">
    <location>
        <begin position="433"/>
        <end position="444"/>
    </location>
</feature>
<evidence type="ECO:0000256" key="4">
    <source>
        <dbReference type="ARBA" id="ARBA00022989"/>
    </source>
</evidence>
<feature type="region of interest" description="Disordered" evidence="6">
    <location>
        <begin position="378"/>
        <end position="444"/>
    </location>
</feature>
<evidence type="ECO:0000313" key="10">
    <source>
        <dbReference type="Proteomes" id="UP001063328"/>
    </source>
</evidence>
<reference evidence="9" key="1">
    <citation type="submission" date="2019-02" db="EMBL/GenBank/DDBJ databases">
        <authorList>
            <person name="Yeh T."/>
        </authorList>
    </citation>
    <scope>NUCLEOTIDE SEQUENCE</scope>
</reference>
<name>A0A9E6FZX9_9VIRU</name>
<keyword evidence="2 7" id="KW-0812">Transmembrane</keyword>
<keyword evidence="3" id="KW-1043">Host membrane</keyword>
<evidence type="ECO:0000256" key="1">
    <source>
        <dbReference type="ARBA" id="ARBA00004379"/>
    </source>
</evidence>
<dbReference type="EMBL" id="MK512531">
    <property type="protein sequence ID" value="QBJ05106.1"/>
    <property type="molecule type" value="Genomic_DNA"/>
</dbReference>
<sequence length="444" mass="48629">MLVFNEGVPRAGKSYDAVKNHILPAIKKGRRVFARLNGLRHDRIAKHLGMEEKDVQHCLVLVDTKDVAKLFACTQDASGKWCIPDEFKDALVVIDEVHEFYVNERKPLEPAVENFWALLGQNGGDAVIMTQWINRLHSAVKARIEKKNTFQKLTAVGMKSRYRVTYFHTTSPGKFEKVGGQTLKYDPVIFPLYDGYAPGAENTEVYEEGGKNVWAAMAVRAVIFLVVGGVGLYFFAGFFSKGKQETHKPAAAGATVWQQSDKASVGAGLANGAPSGAVQAPPPDPLADLTDEQRYVAQLAEKGRIRLAARARVGSDERAWVHWIDTSNNVIEQLDIDQLRALGYSVTMVPYGMRLVAGKHVLVATPWPWREPVREQDPRLYNTASDGKSDGAAGVATAGSDAGGADRDHQRSAVIGHVPRSLGTFPESKPYQTTTSTPATTLDM</sequence>
<evidence type="ECO:0000256" key="6">
    <source>
        <dbReference type="SAM" id="MobiDB-lite"/>
    </source>
</evidence>
<evidence type="ECO:0000256" key="2">
    <source>
        <dbReference type="ARBA" id="ARBA00022692"/>
    </source>
</evidence>
<dbReference type="InterPro" id="IPR008900">
    <property type="entry name" value="Zot_N"/>
</dbReference>
<dbReference type="Gene3D" id="3.40.50.300">
    <property type="entry name" value="P-loop containing nucleotide triphosphate hydrolases"/>
    <property type="match status" value="1"/>
</dbReference>
<proteinExistence type="predicted"/>
<evidence type="ECO:0000256" key="3">
    <source>
        <dbReference type="ARBA" id="ARBA00022870"/>
    </source>
</evidence>
<dbReference type="GO" id="GO:0033644">
    <property type="term" value="C:host cell membrane"/>
    <property type="evidence" value="ECO:0007669"/>
    <property type="project" value="UniProtKB-SubCell"/>
</dbReference>
<keyword evidence="10" id="KW-1185">Reference proteome</keyword>
<evidence type="ECO:0000256" key="5">
    <source>
        <dbReference type="ARBA" id="ARBA00023136"/>
    </source>
</evidence>
<gene>
    <name evidence="9" type="ORF">Cf2_7</name>
</gene>
<protein>
    <submittedName>
        <fullName evidence="9">Zonular occludens toxin</fullName>
    </submittedName>
</protein>
<comment type="subcellular location">
    <subcellularLocation>
        <location evidence="1">Host membrane</location>
        <topology evidence="1">Single-pass membrane protein</topology>
    </subcellularLocation>
</comment>
<organism evidence="9 10">
    <name type="scientific">Xanthomonas phage Cf2</name>
    <dbReference type="NCBI Taxonomy" id="2530114"/>
    <lineage>
        <taxon>Viruses</taxon>
        <taxon>Monodnaviria</taxon>
        <taxon>Loebvirae</taxon>
        <taxon>Hofneiviricota</taxon>
        <taxon>Faserviricetes</taxon>
        <taxon>Tubulavirales</taxon>
        <taxon>Inoviridae</taxon>
        <taxon>Lophivirus</taxon>
        <taxon>Lophivirus Cf2</taxon>
    </lineage>
</organism>